<evidence type="ECO:0000256" key="1">
    <source>
        <dbReference type="SAM" id="MobiDB-lite"/>
    </source>
</evidence>
<protein>
    <recommendedName>
        <fullName evidence="4">Reverse transcriptase domain-containing protein</fullName>
    </recommendedName>
</protein>
<dbReference type="AlphaFoldDB" id="A0A426WVT0"/>
<feature type="compositionally biased region" description="Polar residues" evidence="1">
    <location>
        <begin position="54"/>
        <end position="72"/>
    </location>
</feature>
<accession>A0A426WVT0</accession>
<proteinExistence type="predicted"/>
<feature type="compositionally biased region" description="Basic and acidic residues" evidence="1">
    <location>
        <begin position="108"/>
        <end position="117"/>
    </location>
</feature>
<sequence length="507" mass="56443">MVQTIVPYLPQLVHSTAHRSAPSAAPPRAESPATPNRGVPPEVEPSQPQVVETRTASPTLTPARSQSRSYNPVPTEPDFDTLSTNTADSLREQVRRVHQRLDEVQKEVLKSRGEVGESSKGGSPFTPEIQAKPLPATFRLPALEPYDGSDDPTEHIVAFRAQMTLYDTSDVLMCRAFRLPLEGRPEPDRQGPVEKQIDVIFGEPASGGNSSSARKTYVRSEVGKRPLHDEDLDVTFRSGGEEHPSHDDALVISIRMANTYVKRVMIDTGSLADILYFDAFQRLGLTDRDLAALTSTLTGFTRDFVSPLGVTMILVTFGREPKSKTLMVSFMVVKLPSAYNTIIGHPTLNQLRAVVSTYHWILKFPTRAGVGEVRSDLRKSRQCYLTATTLSKKPRTQPVGTMPQDPEDNFRDPHSAEKFLELPLDPTDAHLRALAYRRVVTKLYNSRVCPRHVEMGDLVLRKTEVSDPTRSRGKLAPNWEGPYRVVDVIRDGTYTLVTMEGRVLPRT</sequence>
<dbReference type="PANTHER" id="PTHR33240:SF8">
    <property type="entry name" value="OS03G0439900 PROTEIN"/>
    <property type="match status" value="1"/>
</dbReference>
<evidence type="ECO:0008006" key="4">
    <source>
        <dbReference type="Google" id="ProtNLM"/>
    </source>
</evidence>
<feature type="region of interest" description="Disordered" evidence="1">
    <location>
        <begin position="108"/>
        <end position="130"/>
    </location>
</feature>
<evidence type="ECO:0000313" key="3">
    <source>
        <dbReference type="Proteomes" id="UP000287651"/>
    </source>
</evidence>
<evidence type="ECO:0000313" key="2">
    <source>
        <dbReference type="EMBL" id="RRT31346.1"/>
    </source>
</evidence>
<comment type="caution">
    <text evidence="2">The sequence shown here is derived from an EMBL/GenBank/DDBJ whole genome shotgun (WGS) entry which is preliminary data.</text>
</comment>
<name>A0A426WVT0_ENSVE</name>
<dbReference type="PANTHER" id="PTHR33240">
    <property type="entry name" value="OS08G0508500 PROTEIN"/>
    <property type="match status" value="1"/>
</dbReference>
<feature type="compositionally biased region" description="Low complexity" evidence="1">
    <location>
        <begin position="17"/>
        <end position="52"/>
    </location>
</feature>
<dbReference type="CDD" id="cd00303">
    <property type="entry name" value="retropepsin_like"/>
    <property type="match status" value="1"/>
</dbReference>
<reference evidence="2 3" key="1">
    <citation type="journal article" date="2014" name="Agronomy (Basel)">
        <title>A Draft Genome Sequence for Ensete ventricosum, the Drought-Tolerant Tree Against Hunger.</title>
        <authorList>
            <person name="Harrison J."/>
            <person name="Moore K.A."/>
            <person name="Paszkiewicz K."/>
            <person name="Jones T."/>
            <person name="Grant M."/>
            <person name="Ambacheew D."/>
            <person name="Muzemil S."/>
            <person name="Studholme D.J."/>
        </authorList>
    </citation>
    <scope>NUCLEOTIDE SEQUENCE [LARGE SCALE GENOMIC DNA]</scope>
</reference>
<dbReference type="Gene3D" id="2.40.70.10">
    <property type="entry name" value="Acid Proteases"/>
    <property type="match status" value="1"/>
</dbReference>
<dbReference type="Proteomes" id="UP000287651">
    <property type="component" value="Unassembled WGS sequence"/>
</dbReference>
<gene>
    <name evidence="2" type="ORF">B296_00053695</name>
</gene>
<dbReference type="EMBL" id="AMZH03041207">
    <property type="protein sequence ID" value="RRT31346.1"/>
    <property type="molecule type" value="Genomic_DNA"/>
</dbReference>
<dbReference type="InterPro" id="IPR021109">
    <property type="entry name" value="Peptidase_aspartic_dom_sf"/>
</dbReference>
<organism evidence="2 3">
    <name type="scientific">Ensete ventricosum</name>
    <name type="common">Abyssinian banana</name>
    <name type="synonym">Musa ensete</name>
    <dbReference type="NCBI Taxonomy" id="4639"/>
    <lineage>
        <taxon>Eukaryota</taxon>
        <taxon>Viridiplantae</taxon>
        <taxon>Streptophyta</taxon>
        <taxon>Embryophyta</taxon>
        <taxon>Tracheophyta</taxon>
        <taxon>Spermatophyta</taxon>
        <taxon>Magnoliopsida</taxon>
        <taxon>Liliopsida</taxon>
        <taxon>Zingiberales</taxon>
        <taxon>Musaceae</taxon>
        <taxon>Ensete</taxon>
    </lineage>
</organism>
<feature type="region of interest" description="Disordered" evidence="1">
    <location>
        <begin position="17"/>
        <end position="85"/>
    </location>
</feature>